<evidence type="ECO:0000256" key="2">
    <source>
        <dbReference type="ARBA" id="ARBA00013064"/>
    </source>
</evidence>
<evidence type="ECO:0000313" key="5">
    <source>
        <dbReference type="EMBL" id="SDM67686.1"/>
    </source>
</evidence>
<dbReference type="EC" id="3.1.3.48" evidence="2"/>
<evidence type="ECO:0000256" key="4">
    <source>
        <dbReference type="ARBA" id="ARBA00051722"/>
    </source>
</evidence>
<dbReference type="PANTHER" id="PTHR39181:SF1">
    <property type="entry name" value="TYROSINE-PROTEIN PHOSPHATASE YWQE"/>
    <property type="match status" value="1"/>
</dbReference>
<dbReference type="Proteomes" id="UP000198901">
    <property type="component" value="Unassembled WGS sequence"/>
</dbReference>
<proteinExistence type="inferred from homology"/>
<dbReference type="GO" id="GO:0004725">
    <property type="term" value="F:protein tyrosine phosphatase activity"/>
    <property type="evidence" value="ECO:0007669"/>
    <property type="project" value="UniProtKB-EC"/>
</dbReference>
<dbReference type="Gene3D" id="3.20.20.140">
    <property type="entry name" value="Metal-dependent hydrolases"/>
    <property type="match status" value="1"/>
</dbReference>
<evidence type="ECO:0000256" key="1">
    <source>
        <dbReference type="ARBA" id="ARBA00005750"/>
    </source>
</evidence>
<gene>
    <name evidence="5" type="ORF">SAMN04488090_3981</name>
</gene>
<dbReference type="Pfam" id="PF19567">
    <property type="entry name" value="CpsB_CapC"/>
    <property type="match status" value="1"/>
</dbReference>
<dbReference type="STRING" id="563176.SAMN04488090_3981"/>
<name>A0A1G9V6J1_9BACT</name>
<reference evidence="5 6" key="1">
    <citation type="submission" date="2016-10" db="EMBL/GenBank/DDBJ databases">
        <authorList>
            <person name="de Groot N.N."/>
        </authorList>
    </citation>
    <scope>NUCLEOTIDE SEQUENCE [LARGE SCALE GENOMIC DNA]</scope>
    <source>
        <strain evidence="5 6">DSM 21668</strain>
    </source>
</reference>
<dbReference type="InterPro" id="IPR016195">
    <property type="entry name" value="Pol/histidinol_Pase-like"/>
</dbReference>
<evidence type="ECO:0000256" key="3">
    <source>
        <dbReference type="ARBA" id="ARBA00022801"/>
    </source>
</evidence>
<keyword evidence="6" id="KW-1185">Reference proteome</keyword>
<comment type="catalytic activity">
    <reaction evidence="4">
        <text>O-phospho-L-tyrosyl-[protein] + H2O = L-tyrosyl-[protein] + phosphate</text>
        <dbReference type="Rhea" id="RHEA:10684"/>
        <dbReference type="Rhea" id="RHEA-COMP:10136"/>
        <dbReference type="Rhea" id="RHEA-COMP:20101"/>
        <dbReference type="ChEBI" id="CHEBI:15377"/>
        <dbReference type="ChEBI" id="CHEBI:43474"/>
        <dbReference type="ChEBI" id="CHEBI:46858"/>
        <dbReference type="ChEBI" id="CHEBI:61978"/>
        <dbReference type="EC" id="3.1.3.48"/>
    </reaction>
</comment>
<protein>
    <recommendedName>
        <fullName evidence="2">protein-tyrosine-phosphatase</fullName>
        <ecNumber evidence="2">3.1.3.48</ecNumber>
    </recommendedName>
</protein>
<dbReference type="SUPFAM" id="SSF89550">
    <property type="entry name" value="PHP domain-like"/>
    <property type="match status" value="1"/>
</dbReference>
<dbReference type="GO" id="GO:0030145">
    <property type="term" value="F:manganese ion binding"/>
    <property type="evidence" value="ECO:0007669"/>
    <property type="project" value="InterPro"/>
</dbReference>
<dbReference type="EMBL" id="FNGS01000008">
    <property type="protein sequence ID" value="SDM67686.1"/>
    <property type="molecule type" value="Genomic_DNA"/>
</dbReference>
<sequence>MHSETLWHRLRKKIFPEKAAPEEAVKNCFWEVDIHSHLVPGIDDGVSSEEEAAECLRQFAEWGIRKVITTPHVSRDWFPNSRDTLLRGKDQLQELTVRHGIPVEIDVAAEYLLDDFFPDLLANKQVLSFGEPRYLLVETAWSSAPLHLTDLIFRIQAAGYTPVLAHPERYKYYQHFEAEISRLRESECLLQLNAMSLMGKYGEQARQQAKVLLKHGWVDFVGSDLHRPADLSRYERIFSVSDFGLLKNQPLRNETLL</sequence>
<dbReference type="AlphaFoldDB" id="A0A1G9V6J1"/>
<keyword evidence="3" id="KW-0378">Hydrolase</keyword>
<evidence type="ECO:0000313" key="6">
    <source>
        <dbReference type="Proteomes" id="UP000198901"/>
    </source>
</evidence>
<dbReference type="RefSeq" id="WP_245689962.1">
    <property type="nucleotide sequence ID" value="NZ_FNGS01000008.1"/>
</dbReference>
<dbReference type="PANTHER" id="PTHR39181">
    <property type="entry name" value="TYROSINE-PROTEIN PHOSPHATASE YWQE"/>
    <property type="match status" value="1"/>
</dbReference>
<comment type="similarity">
    <text evidence="1">Belongs to the metallo-dependent hydrolases superfamily. CpsB/CapC family.</text>
</comment>
<organism evidence="5 6">
    <name type="scientific">Siphonobacter aquaeclarae</name>
    <dbReference type="NCBI Taxonomy" id="563176"/>
    <lineage>
        <taxon>Bacteria</taxon>
        <taxon>Pseudomonadati</taxon>
        <taxon>Bacteroidota</taxon>
        <taxon>Cytophagia</taxon>
        <taxon>Cytophagales</taxon>
        <taxon>Cytophagaceae</taxon>
        <taxon>Siphonobacter</taxon>
    </lineage>
</organism>
<accession>A0A1G9V6J1</accession>
<dbReference type="InterPro" id="IPR016667">
    <property type="entry name" value="Caps_polysacc_synth_CpsB/CapC"/>
</dbReference>